<comment type="caution">
    <text evidence="4">The sequence shown here is derived from an EMBL/GenBank/DDBJ whole genome shotgun (WGS) entry which is preliminary data.</text>
</comment>
<dbReference type="PANTHER" id="PTHR48050:SF27">
    <property type="entry name" value="GLUCOSYLTRANSFERASE, PUTATIVE (AFU_ORTHOLOGUE AFUA_7G04880)-RELATED"/>
    <property type="match status" value="1"/>
</dbReference>
<feature type="region of interest" description="Disordered" evidence="2">
    <location>
        <begin position="621"/>
        <end position="646"/>
    </location>
</feature>
<feature type="compositionally biased region" description="Polar residues" evidence="2">
    <location>
        <begin position="20"/>
        <end position="30"/>
    </location>
</feature>
<dbReference type="InterPro" id="IPR050426">
    <property type="entry name" value="Glycosyltransferase_28"/>
</dbReference>
<dbReference type="AlphaFoldDB" id="A0A1C1D382"/>
<evidence type="ECO:0000313" key="5">
    <source>
        <dbReference type="Proteomes" id="UP000094526"/>
    </source>
</evidence>
<dbReference type="PANTHER" id="PTHR48050">
    <property type="entry name" value="STEROL 3-BETA-GLUCOSYLTRANSFERASE"/>
    <property type="match status" value="1"/>
</dbReference>
<dbReference type="Pfam" id="PF03033">
    <property type="entry name" value="Glyco_transf_28"/>
    <property type="match status" value="1"/>
</dbReference>
<evidence type="ECO:0000313" key="4">
    <source>
        <dbReference type="EMBL" id="OCT55118.1"/>
    </source>
</evidence>
<accession>A0A1C1D382</accession>
<dbReference type="eggNOG" id="KOG1192">
    <property type="taxonomic scope" value="Eukaryota"/>
</dbReference>
<feature type="domain" description="Glycosyltransferase family 28 N-terminal" evidence="3">
    <location>
        <begin position="103"/>
        <end position="250"/>
    </location>
</feature>
<dbReference type="STRING" id="86049.A0A1C1D382"/>
<dbReference type="OrthoDB" id="5835829at2759"/>
<dbReference type="FunFam" id="3.40.50.2000:FF:000009">
    <property type="entry name" value="Sterol 3-beta-glucosyltransferase UGT80A2"/>
    <property type="match status" value="1"/>
</dbReference>
<dbReference type="EMBL" id="LGRB01000001">
    <property type="protein sequence ID" value="OCT55118.1"/>
    <property type="molecule type" value="Genomic_DNA"/>
</dbReference>
<proteinExistence type="predicted"/>
<protein>
    <submittedName>
        <fullName evidence="4">Sterol glucosyltransferase</fullName>
    </submittedName>
</protein>
<name>A0A1C1D382_9EURO</name>
<evidence type="ECO:0000259" key="3">
    <source>
        <dbReference type="Pfam" id="PF03033"/>
    </source>
</evidence>
<gene>
    <name evidence="4" type="ORF">CLCR_00005</name>
</gene>
<organism evidence="4 5">
    <name type="scientific">Cladophialophora carrionii</name>
    <dbReference type="NCBI Taxonomy" id="86049"/>
    <lineage>
        <taxon>Eukaryota</taxon>
        <taxon>Fungi</taxon>
        <taxon>Dikarya</taxon>
        <taxon>Ascomycota</taxon>
        <taxon>Pezizomycotina</taxon>
        <taxon>Eurotiomycetes</taxon>
        <taxon>Chaetothyriomycetidae</taxon>
        <taxon>Chaetothyriales</taxon>
        <taxon>Herpotrichiellaceae</taxon>
        <taxon>Cladophialophora</taxon>
    </lineage>
</organism>
<dbReference type="SUPFAM" id="SSF53756">
    <property type="entry name" value="UDP-Glycosyltransferase/glycogen phosphorylase"/>
    <property type="match status" value="1"/>
</dbReference>
<dbReference type="VEuPathDB" id="FungiDB:G647_00003"/>
<dbReference type="Proteomes" id="UP000094526">
    <property type="component" value="Unassembled WGS sequence"/>
</dbReference>
<dbReference type="InterPro" id="IPR004276">
    <property type="entry name" value="GlycoTrans_28_N"/>
</dbReference>
<dbReference type="VEuPathDB" id="FungiDB:CLCR_00005"/>
<dbReference type="GO" id="GO:0016906">
    <property type="term" value="F:sterol 3-beta-glucosyltransferase activity"/>
    <property type="evidence" value="ECO:0007669"/>
    <property type="project" value="UniProtKB-ARBA"/>
</dbReference>
<sequence>MGKEKAPARKPPAGAIPRRPTNSTIQTDNLPATDEPDSPLPEALLDDTTDILDDGRVSLNLDSKLAQVFAQLIQMNDEEPPPSPPPAYTDVPDLESWGLPLNIVIQVVGSKDDVQPFLALGTELQRYGHTVRLATHSVFKEFVESAGLGFYSIGGDPAQLMAYMVKNPGLLPRIEALRQGGFSKNKAMFREMLDGCWASCISPSEDGAPFVANAIIANPPSFAHVHCAQALGIPLHIMCNMPWTPTRAFPHPLANISTKSTDPKLANYISYGMIQLLTWNGIGDIVQKWRATLDLEPLPLSEAPFLMETLQIPCTYCCSPALVPKPRDWGKHIDVCGFLLRDPPHYEPAPELEAFLEAGPPPIYIGFGSNAVDSSDAFVNAVLNAIKECGLRALISKVLGRPARIEYDEDIFWLDDCPHEWLFQRVSVVVHHGGSATTACGLLNARPTIIVPFFGDQAFWGNMVARNGAGPRPIPYRRLTTRKLSEALQYCMSSAAKEAAASIAAKMQAELGVKAAVQSFHRHLPANVMGCDLIADLPATWICTKSRTDIKISGAAAEILIQARRIKAEDLQLYKSKPIIIENRRWDFLTSSLSVSMGVSYDIIASLSGFWRNPQRFRERQDKQRALARGSSQASSSMVGGEEEKSSGKDIAKMVGASAMSVPHFTGVAVKGFVVDLPVAVAEGFRNTPKLYGENVPSHAPVTDWKSGLTVAGKTFAHQMAEGLTDLLVQPVKGAARGGVVGFSKGIGKGALQTLTKPTAACMGLVGYTGQGIYKSLYAAVHSQTKNSVASARRVQDKYFIRANGAEIAADLVVESFDRACQLNKKTGPLGLQPSTTSITLSRTTTSASNRTEQSSRITENEAPMYQERDRHH</sequence>
<dbReference type="InterPro" id="IPR002213">
    <property type="entry name" value="UDP_glucos_trans"/>
</dbReference>
<feature type="region of interest" description="Disordered" evidence="2">
    <location>
        <begin position="825"/>
        <end position="873"/>
    </location>
</feature>
<dbReference type="Gene3D" id="3.40.50.2000">
    <property type="entry name" value="Glycogen Phosphorylase B"/>
    <property type="match status" value="2"/>
</dbReference>
<evidence type="ECO:0000256" key="2">
    <source>
        <dbReference type="SAM" id="MobiDB-lite"/>
    </source>
</evidence>
<feature type="compositionally biased region" description="Low complexity" evidence="2">
    <location>
        <begin position="835"/>
        <end position="849"/>
    </location>
</feature>
<evidence type="ECO:0000256" key="1">
    <source>
        <dbReference type="ARBA" id="ARBA00022679"/>
    </source>
</evidence>
<feature type="region of interest" description="Disordered" evidence="2">
    <location>
        <begin position="1"/>
        <end position="42"/>
    </location>
</feature>
<dbReference type="GO" id="GO:0005975">
    <property type="term" value="P:carbohydrate metabolic process"/>
    <property type="evidence" value="ECO:0007669"/>
    <property type="project" value="InterPro"/>
</dbReference>
<dbReference type="CDD" id="cd03784">
    <property type="entry name" value="GT1_Gtf-like"/>
    <property type="match status" value="1"/>
</dbReference>
<keyword evidence="1 4" id="KW-0808">Transferase</keyword>
<keyword evidence="5" id="KW-1185">Reference proteome</keyword>
<reference evidence="5" key="1">
    <citation type="submission" date="2015-07" db="EMBL/GenBank/DDBJ databases">
        <authorList>
            <person name="Teixeira M.M."/>
            <person name="Souza R.C."/>
            <person name="Almeida L.G."/>
            <person name="Vicente V.A."/>
            <person name="de Hoog S."/>
            <person name="Bocca A.L."/>
            <person name="de Almeida S.R."/>
            <person name="Vasconcelos A.T."/>
            <person name="Felipe M.S."/>
        </authorList>
    </citation>
    <scope>NUCLEOTIDE SEQUENCE [LARGE SCALE GENOMIC DNA]</scope>
    <source>
        <strain evidence="5">KSF</strain>
    </source>
</reference>